<evidence type="ECO:0000313" key="3">
    <source>
        <dbReference type="Proteomes" id="UP000193978"/>
    </source>
</evidence>
<evidence type="ECO:0000313" key="2">
    <source>
        <dbReference type="EMBL" id="ARN81622.1"/>
    </source>
</evidence>
<dbReference type="AlphaFoldDB" id="A0A1W6MVL8"/>
<proteinExistence type="predicted"/>
<dbReference type="Proteomes" id="UP000193978">
    <property type="component" value="Chromosome"/>
</dbReference>
<feature type="region of interest" description="Disordered" evidence="1">
    <location>
        <begin position="53"/>
        <end position="81"/>
    </location>
</feature>
<accession>A0A1W6MVL8</accession>
<name>A0A1W6MVL8_9HYPH</name>
<protein>
    <submittedName>
        <fullName evidence="2">Uncharacterized protein</fullName>
    </submittedName>
</protein>
<dbReference type="EMBL" id="CP019948">
    <property type="protein sequence ID" value="ARN81622.1"/>
    <property type="molecule type" value="Genomic_DNA"/>
</dbReference>
<keyword evidence="3" id="KW-1185">Reference proteome</keyword>
<sequence>MSWKSAKRFSGQNMLQTFDLARFLIARTFPFERETRSRAREITLSLSAVAQRRRGRNSKGARIGIGRAGSKAERRPARARPLGKIFEARGAKIAPIPCAA</sequence>
<reference evidence="2 3" key="1">
    <citation type="submission" date="2017-02" db="EMBL/GenBank/DDBJ databases">
        <authorList>
            <person name="Peterson S.W."/>
        </authorList>
    </citation>
    <scope>NUCLEOTIDE SEQUENCE [LARGE SCALE GENOMIC DNA]</scope>
    <source>
        <strain evidence="2 3">S285</strain>
    </source>
</reference>
<organism evidence="2 3">
    <name type="scientific">Methylocystis bryophila</name>
    <dbReference type="NCBI Taxonomy" id="655015"/>
    <lineage>
        <taxon>Bacteria</taxon>
        <taxon>Pseudomonadati</taxon>
        <taxon>Pseudomonadota</taxon>
        <taxon>Alphaproteobacteria</taxon>
        <taxon>Hyphomicrobiales</taxon>
        <taxon>Methylocystaceae</taxon>
        <taxon>Methylocystis</taxon>
    </lineage>
</organism>
<gene>
    <name evidence="2" type="ORF">B1812_11675</name>
</gene>
<dbReference type="KEGG" id="mbry:B1812_11675"/>
<evidence type="ECO:0000256" key="1">
    <source>
        <dbReference type="SAM" id="MobiDB-lite"/>
    </source>
</evidence>